<sequence>MAENSEQATIELEFAKIAVDEWIRQLGICYVRKKEGHDLLSNYDAHCEEALQEAYLPLSMILAQFGARLPSVNKFRAALLWLEETHALFLNSKKKDVQAWADFNAGCLRARGVYAIRLWRKTPNRSKSAQVQMLKDILTARCGNDVDAAEGEDANACAELCEGDAFAGEGADERADARNDARGSCVDQATTLVYEVHAPEDADLAAGQDEIVNNEGSAAEAVHETEELPPAEVPVDGDGRKDPCDAVPADPDTPIDDTCVEEARQQIQETASRACTRMMAETMARRNLRRRCRRPTLSRPTTASLIMSCLPSRQVPAISFARVRNTTLQAAEPADRCKSDHELLAQQALAISFCKGATATTLQAYAEPADHCKSAQQALAISFCKGATATTLQAYDEPADNCKSAQQAYDEPADNCKSDHDAHPASDAQQAHMEPSDHCKFDELPAHGQAYNEPTKHCESELLGQDLNLASSAPFRACEADHAPLVDPKFRPLYTCMLSSLTIANIEPAKNQDLLQAQIQSRAKAKAQPGRGRGGGRGRPMKRPVCFASAKSIHRVTLQEVIRVCTKVAIALDKGDDLQAVLRDFFQDRVTLRRLHEEREHNPELTFTELSVPDVD</sequence>
<organism evidence="2 3">
    <name type="scientific">Effrenium voratum</name>
    <dbReference type="NCBI Taxonomy" id="2562239"/>
    <lineage>
        <taxon>Eukaryota</taxon>
        <taxon>Sar</taxon>
        <taxon>Alveolata</taxon>
        <taxon>Dinophyceae</taxon>
        <taxon>Suessiales</taxon>
        <taxon>Symbiodiniaceae</taxon>
        <taxon>Effrenium</taxon>
    </lineage>
</organism>
<feature type="compositionally biased region" description="Basic and acidic residues" evidence="1">
    <location>
        <begin position="434"/>
        <end position="443"/>
    </location>
</feature>
<feature type="region of interest" description="Disordered" evidence="1">
    <location>
        <begin position="521"/>
        <end position="541"/>
    </location>
</feature>
<name>A0AA36JIT1_9DINO</name>
<dbReference type="EMBL" id="CAUJNA010003605">
    <property type="protein sequence ID" value="CAJ1405826.1"/>
    <property type="molecule type" value="Genomic_DNA"/>
</dbReference>
<dbReference type="Proteomes" id="UP001178507">
    <property type="component" value="Unassembled WGS sequence"/>
</dbReference>
<reference evidence="2" key="1">
    <citation type="submission" date="2023-08" db="EMBL/GenBank/DDBJ databases">
        <authorList>
            <person name="Chen Y."/>
            <person name="Shah S."/>
            <person name="Dougan E. K."/>
            <person name="Thang M."/>
            <person name="Chan C."/>
        </authorList>
    </citation>
    <scope>NUCLEOTIDE SEQUENCE</scope>
</reference>
<accession>A0AA36JIT1</accession>
<protein>
    <submittedName>
        <fullName evidence="2">Uncharacterized protein</fullName>
    </submittedName>
</protein>
<evidence type="ECO:0000256" key="1">
    <source>
        <dbReference type="SAM" id="MobiDB-lite"/>
    </source>
</evidence>
<dbReference type="AlphaFoldDB" id="A0AA36JIT1"/>
<comment type="caution">
    <text evidence="2">The sequence shown here is derived from an EMBL/GenBank/DDBJ whole genome shotgun (WGS) entry which is preliminary data.</text>
</comment>
<evidence type="ECO:0000313" key="2">
    <source>
        <dbReference type="EMBL" id="CAJ1405826.1"/>
    </source>
</evidence>
<gene>
    <name evidence="2" type="ORF">EVOR1521_LOCUS27944</name>
</gene>
<evidence type="ECO:0000313" key="3">
    <source>
        <dbReference type="Proteomes" id="UP001178507"/>
    </source>
</evidence>
<proteinExistence type="predicted"/>
<feature type="compositionally biased region" description="Basic and acidic residues" evidence="1">
    <location>
        <begin position="414"/>
        <end position="424"/>
    </location>
</feature>
<keyword evidence="3" id="KW-1185">Reference proteome</keyword>
<feature type="region of interest" description="Disordered" evidence="1">
    <location>
        <begin position="413"/>
        <end position="443"/>
    </location>
</feature>